<evidence type="ECO:0000313" key="1">
    <source>
        <dbReference type="EnsemblFungi" id="FOXG_07630P0"/>
    </source>
</evidence>
<reference evidence="1" key="2">
    <citation type="submission" date="2025-08" db="UniProtKB">
        <authorList>
            <consortium name="EnsemblFungi"/>
        </authorList>
    </citation>
    <scope>IDENTIFICATION</scope>
    <source>
        <strain evidence="1">4287 / CBS 123668 / FGSC 9935 / NRRL 34936</strain>
    </source>
</reference>
<protein>
    <submittedName>
        <fullName evidence="1">Uncharacterized protein</fullName>
    </submittedName>
</protein>
<evidence type="ECO:0000313" key="2">
    <source>
        <dbReference type="Proteomes" id="UP000002489"/>
    </source>
</evidence>
<dbReference type="EnsemblFungi" id="FOXG_07630T0">
    <property type="protein sequence ID" value="FOXG_07630P0"/>
    <property type="gene ID" value="FOXG_07630"/>
</dbReference>
<name>A0A0D2XUH7_FUSOF</name>
<proteinExistence type="predicted"/>
<reference evidence="2" key="1">
    <citation type="journal article" date="2012" name="Mol. Plant Microbe Interact.">
        <title>A highly conserved effector in Fusarium oxysporum is required for full virulence on Arabidopsis.</title>
        <authorList>
            <person name="Thatcher L.F."/>
            <person name="Gardiner D.M."/>
            <person name="Kazan K."/>
            <person name="Manners J."/>
        </authorList>
    </citation>
    <scope>NUCLEOTIDE SEQUENCE [LARGE SCALE GENOMIC DNA]</scope>
    <source>
        <strain evidence="2">Fo5176</strain>
    </source>
</reference>
<organism evidence="1 2">
    <name type="scientific">Fusarium oxysporum (strain Fo5176)</name>
    <name type="common">Fusarium vascular wilt</name>
    <dbReference type="NCBI Taxonomy" id="660025"/>
    <lineage>
        <taxon>Eukaryota</taxon>
        <taxon>Fungi</taxon>
        <taxon>Dikarya</taxon>
        <taxon>Ascomycota</taxon>
        <taxon>Pezizomycotina</taxon>
        <taxon>Sordariomycetes</taxon>
        <taxon>Hypocreomycetidae</taxon>
        <taxon>Hypocreales</taxon>
        <taxon>Nectriaceae</taxon>
        <taxon>Fusarium</taxon>
        <taxon>Fusarium oxysporum species complex</taxon>
    </lineage>
</organism>
<sequence length="100" mass="10848">MFPCVAAVLASPANAMLYQFQVPQICSCLECSLPNFGIIDISTIFKRALDQLHVLLAHSQLKYTGSSRGNVHIGASFDKQLCQVCIVILGGRLKCSHPSL</sequence>
<accession>A0A0D2XUH7</accession>
<dbReference type="AlphaFoldDB" id="A0A0D2XUH7"/>
<dbReference type="Proteomes" id="UP000002489">
    <property type="component" value="Unassembled WGS sequence"/>
</dbReference>